<evidence type="ECO:0000256" key="8">
    <source>
        <dbReference type="ARBA" id="ARBA00022723"/>
    </source>
</evidence>
<dbReference type="Gene3D" id="3.40.30.160">
    <property type="entry name" value="Collagenase ColT, N-terminal domain"/>
    <property type="match status" value="1"/>
</dbReference>
<dbReference type="PANTHER" id="PTHR13062">
    <property type="entry name" value="COLLAGENASE"/>
    <property type="match status" value="1"/>
</dbReference>
<dbReference type="GO" id="GO:0005576">
    <property type="term" value="C:extracellular region"/>
    <property type="evidence" value="ECO:0007669"/>
    <property type="project" value="UniProtKB-SubCell"/>
</dbReference>
<evidence type="ECO:0000256" key="15">
    <source>
        <dbReference type="ARBA" id="ARBA00023145"/>
    </source>
</evidence>
<keyword evidence="14" id="KW-0482">Metalloprotease</keyword>
<keyword evidence="11" id="KW-0862">Zinc</keyword>
<reference evidence="18" key="1">
    <citation type="submission" date="2021-01" db="EMBL/GenBank/DDBJ databases">
        <title>Whole genome shotgun sequence of Rhizocola hellebori NBRC 109834.</title>
        <authorList>
            <person name="Komaki H."/>
            <person name="Tamura T."/>
        </authorList>
    </citation>
    <scope>NUCLEOTIDE SEQUENCE</scope>
    <source>
        <strain evidence="18">NBRC 109834</strain>
    </source>
</reference>
<proteinExistence type="predicted"/>
<dbReference type="Gene3D" id="2.60.40.10">
    <property type="entry name" value="Immunoglobulins"/>
    <property type="match status" value="1"/>
</dbReference>
<dbReference type="Pfam" id="PF01752">
    <property type="entry name" value="Peptidase_M9"/>
    <property type="match status" value="1"/>
</dbReference>
<dbReference type="GO" id="GO:0004222">
    <property type="term" value="F:metalloendopeptidase activity"/>
    <property type="evidence" value="ECO:0007669"/>
    <property type="project" value="UniProtKB-EC"/>
</dbReference>
<dbReference type="PRINTS" id="PR00931">
    <property type="entry name" value="MICOLLPTASE"/>
</dbReference>
<dbReference type="InterPro" id="IPR022409">
    <property type="entry name" value="PKD/Chitinase_dom"/>
</dbReference>
<dbReference type="GO" id="GO:0005975">
    <property type="term" value="P:carbohydrate metabolic process"/>
    <property type="evidence" value="ECO:0007669"/>
    <property type="project" value="UniProtKB-ARBA"/>
</dbReference>
<comment type="cofactor">
    <cofactor evidence="2">
        <name>Ca(2+)</name>
        <dbReference type="ChEBI" id="CHEBI:29108"/>
    </cofactor>
</comment>
<organism evidence="18 19">
    <name type="scientific">Rhizocola hellebori</name>
    <dbReference type="NCBI Taxonomy" id="1392758"/>
    <lineage>
        <taxon>Bacteria</taxon>
        <taxon>Bacillati</taxon>
        <taxon>Actinomycetota</taxon>
        <taxon>Actinomycetes</taxon>
        <taxon>Micromonosporales</taxon>
        <taxon>Micromonosporaceae</taxon>
        <taxon>Rhizocola</taxon>
    </lineage>
</organism>
<dbReference type="GO" id="GO:0008270">
    <property type="term" value="F:zinc ion binding"/>
    <property type="evidence" value="ECO:0007669"/>
    <property type="project" value="InterPro"/>
</dbReference>
<dbReference type="InterPro" id="IPR002169">
    <property type="entry name" value="Peptidase_M9A/M9B"/>
</dbReference>
<evidence type="ECO:0000313" key="18">
    <source>
        <dbReference type="EMBL" id="GIH09393.1"/>
    </source>
</evidence>
<keyword evidence="9" id="KW-0732">Signal</keyword>
<dbReference type="InterPro" id="IPR000601">
    <property type="entry name" value="PKD_dom"/>
</dbReference>
<sequence>MRRSYDDQAVATPQLAACAVSDFTSRTGSALVAQIKASTTECVNTLFSLTGSDAYNAFREAQMASVAYGLRDNGSAYPGNNTTGTAQLVLYLRAGYYVHWYNAATVGNYGPTLETAIRSGLDSFFASQHAFDVSDANGETLSEAITLIDSAEQNARYLSVVKRMLNGYNGSYDASWWMLNAVNNVYTVLFRGHQVPAFVTAVQADRSVLDTLYAFASGHLSMLSGEQSYLVSNAGRELGRFLQHAAMQATVRPLVRGLLNLSSIQGATAPLWVGVAEMTDSYDKANCAYYGTCDLQARLAAEVLPINHTCASTLRIRAQQMTASELSWACSSMLSQDSYFHGVVADPGPVANDFNTDLEVVVFNSSTDYQTYAGAIFGIDTNNGGMYLEGNPADVNSQARFIAYEAEWLRPTFEIWNLNHEYTHYLDGRFDMYGDFDANITTPTIWWIEGFAEYVSYSYRNLTYSAAITEAGKRTYALSTLFSTTYSHDTTRIYRWGYLAVRYMMQSHRSDMTTVLGYYRSGNYNAARTYLTSTIGSRYDTDWYNWLSQCAAGNCGGGTTNQPPSASFTFTTSGLTASFTDRSTDPDGTIASRSWTFGDGTTSTATNPPKTYATAGTYSVRLTVTDNRGVSASTTQSVTVSGGGTTLPECTGADIRALDRNCQRSNRSAATGQLDYLYILIPAGTTQLRITVSGGSGNCDLYYNASSWATTTSYTSRSTNAGNSEVLTIASPRSGYHYISLYGVSACSAVTVKTEY</sequence>
<accession>A0A8J3QEH5</accession>
<evidence type="ECO:0000256" key="4">
    <source>
        <dbReference type="ARBA" id="ARBA00004613"/>
    </source>
</evidence>
<comment type="cofactor">
    <cofactor evidence="3">
        <name>Zn(2+)</name>
        <dbReference type="ChEBI" id="CHEBI:29105"/>
    </cofactor>
</comment>
<dbReference type="EC" id="3.4.24.3" evidence="5"/>
<dbReference type="Gene3D" id="2.60.120.380">
    <property type="match status" value="1"/>
</dbReference>
<evidence type="ECO:0000256" key="6">
    <source>
        <dbReference type="ARBA" id="ARBA00022525"/>
    </source>
</evidence>
<comment type="caution">
    <text evidence="18">The sequence shown here is derived from an EMBL/GenBank/DDBJ whole genome shotgun (WGS) entry which is preliminary data.</text>
</comment>
<evidence type="ECO:0000256" key="11">
    <source>
        <dbReference type="ARBA" id="ARBA00022833"/>
    </source>
</evidence>
<keyword evidence="8" id="KW-0479">Metal-binding</keyword>
<comment type="catalytic activity">
    <reaction evidence="1">
        <text>Digestion of native collagen in the triple helical region at Xaa-|-Gly bonds. With synthetic peptides, a preference is shown for Gly at P3 and P1', Pro and Ala at P2 and P2', and hydroxyproline, Ala or Arg at P3'.</text>
        <dbReference type="EC" id="3.4.24.3"/>
    </reaction>
</comment>
<keyword evidence="19" id="KW-1185">Reference proteome</keyword>
<evidence type="ECO:0000256" key="7">
    <source>
        <dbReference type="ARBA" id="ARBA00022670"/>
    </source>
</evidence>
<keyword evidence="10" id="KW-0378">Hydrolase</keyword>
<dbReference type="EMBL" id="BONY01000067">
    <property type="protein sequence ID" value="GIH09393.1"/>
    <property type="molecule type" value="Genomic_DNA"/>
</dbReference>
<evidence type="ECO:0000256" key="13">
    <source>
        <dbReference type="ARBA" id="ARBA00023026"/>
    </source>
</evidence>
<evidence type="ECO:0000256" key="2">
    <source>
        <dbReference type="ARBA" id="ARBA00001913"/>
    </source>
</evidence>
<keyword evidence="6" id="KW-0964">Secreted</keyword>
<dbReference type="Pfam" id="PF18911">
    <property type="entry name" value="PKD_4"/>
    <property type="match status" value="1"/>
</dbReference>
<dbReference type="Pfam" id="PF08453">
    <property type="entry name" value="Peptidase_M9_N"/>
    <property type="match status" value="1"/>
</dbReference>
<dbReference type="InterPro" id="IPR035986">
    <property type="entry name" value="PKD_dom_sf"/>
</dbReference>
<dbReference type="Gene3D" id="1.10.390.20">
    <property type="match status" value="1"/>
</dbReference>
<evidence type="ECO:0000256" key="14">
    <source>
        <dbReference type="ARBA" id="ARBA00023049"/>
    </source>
</evidence>
<keyword evidence="12" id="KW-0106">Calcium</keyword>
<dbReference type="PROSITE" id="PS50093">
    <property type="entry name" value="PKD"/>
    <property type="match status" value="1"/>
</dbReference>
<evidence type="ECO:0000256" key="5">
    <source>
        <dbReference type="ARBA" id="ARBA00012653"/>
    </source>
</evidence>
<evidence type="ECO:0000256" key="9">
    <source>
        <dbReference type="ARBA" id="ARBA00022729"/>
    </source>
</evidence>
<dbReference type="Proteomes" id="UP000612899">
    <property type="component" value="Unassembled WGS sequence"/>
</dbReference>
<comment type="subcellular location">
    <subcellularLocation>
        <location evidence="4">Secreted</location>
    </subcellularLocation>
</comment>
<keyword evidence="15" id="KW-0865">Zymogen</keyword>
<evidence type="ECO:0000256" key="3">
    <source>
        <dbReference type="ARBA" id="ARBA00001947"/>
    </source>
</evidence>
<name>A0A8J3QEH5_9ACTN</name>
<feature type="domain" description="PKD" evidence="17">
    <location>
        <begin position="560"/>
        <end position="645"/>
    </location>
</feature>
<evidence type="ECO:0000259" key="17">
    <source>
        <dbReference type="PROSITE" id="PS50093"/>
    </source>
</evidence>
<feature type="active site" evidence="16">
    <location>
        <position position="421"/>
    </location>
</feature>
<dbReference type="SUPFAM" id="SSF49299">
    <property type="entry name" value="PKD domain"/>
    <property type="match status" value="1"/>
</dbReference>
<gene>
    <name evidence="18" type="ORF">Rhe02_74600</name>
</gene>
<keyword evidence="7 18" id="KW-0645">Protease</keyword>
<evidence type="ECO:0000256" key="1">
    <source>
        <dbReference type="ARBA" id="ARBA00000424"/>
    </source>
</evidence>
<dbReference type="Pfam" id="PF04151">
    <property type="entry name" value="PPC"/>
    <property type="match status" value="1"/>
</dbReference>
<dbReference type="SMART" id="SM00089">
    <property type="entry name" value="PKD"/>
    <property type="match status" value="1"/>
</dbReference>
<dbReference type="InterPro" id="IPR013661">
    <property type="entry name" value="Peptidase_M9_N_dom"/>
</dbReference>
<dbReference type="AlphaFoldDB" id="A0A8J3QEH5"/>
<dbReference type="PANTHER" id="PTHR13062:SF9">
    <property type="entry name" value="MICROBIAL COLLAGENASE"/>
    <property type="match status" value="1"/>
</dbReference>
<dbReference type="InterPro" id="IPR013783">
    <property type="entry name" value="Ig-like_fold"/>
</dbReference>
<dbReference type="GO" id="GO:0006508">
    <property type="term" value="P:proteolysis"/>
    <property type="evidence" value="ECO:0007669"/>
    <property type="project" value="UniProtKB-KW"/>
</dbReference>
<keyword evidence="13" id="KW-0843">Virulence</keyword>
<evidence type="ECO:0000256" key="12">
    <source>
        <dbReference type="ARBA" id="ARBA00022837"/>
    </source>
</evidence>
<evidence type="ECO:0000256" key="10">
    <source>
        <dbReference type="ARBA" id="ARBA00022801"/>
    </source>
</evidence>
<evidence type="ECO:0000256" key="16">
    <source>
        <dbReference type="PIRSR" id="PIRSR602169-1"/>
    </source>
</evidence>
<protein>
    <recommendedName>
        <fullName evidence="5">microbial collagenase</fullName>
        <ecNumber evidence="5">3.4.24.3</ecNumber>
    </recommendedName>
</protein>
<evidence type="ECO:0000313" key="19">
    <source>
        <dbReference type="Proteomes" id="UP000612899"/>
    </source>
</evidence>
<dbReference type="InterPro" id="IPR007280">
    <property type="entry name" value="Peptidase_C_arc/bac"/>
</dbReference>
<dbReference type="CDD" id="cd00146">
    <property type="entry name" value="PKD"/>
    <property type="match status" value="1"/>
</dbReference>